<dbReference type="GO" id="GO:0006508">
    <property type="term" value="P:proteolysis"/>
    <property type="evidence" value="ECO:0007669"/>
    <property type="project" value="UniProtKB-KW"/>
</dbReference>
<dbReference type="CDD" id="cd04701">
    <property type="entry name" value="Asparaginase_2"/>
    <property type="match status" value="1"/>
</dbReference>
<evidence type="ECO:0000313" key="9">
    <source>
        <dbReference type="Proteomes" id="UP000636264"/>
    </source>
</evidence>
<name>A0A916S1A6_9HYPH</name>
<dbReference type="Proteomes" id="UP000636264">
    <property type="component" value="Unassembled WGS sequence"/>
</dbReference>
<dbReference type="Gene3D" id="3.60.20.30">
    <property type="entry name" value="(Glycosyl)asparaginase"/>
    <property type="match status" value="1"/>
</dbReference>
<dbReference type="SUPFAM" id="SSF56235">
    <property type="entry name" value="N-terminal nucleophile aminohydrolases (Ntn hydrolases)"/>
    <property type="match status" value="1"/>
</dbReference>
<feature type="site" description="Cleavage; by autolysis" evidence="7">
    <location>
        <begin position="175"/>
        <end position="176"/>
    </location>
</feature>
<evidence type="ECO:0000256" key="3">
    <source>
        <dbReference type="ARBA" id="ARBA00022813"/>
    </source>
</evidence>
<dbReference type="GO" id="GO:0016811">
    <property type="term" value="F:hydrolase activity, acting on carbon-nitrogen (but not peptide) bonds, in linear amides"/>
    <property type="evidence" value="ECO:0007669"/>
    <property type="project" value="UniProtKB-ARBA"/>
</dbReference>
<dbReference type="FunFam" id="3.60.20.30:FF:000001">
    <property type="entry name" value="Isoaspartyl peptidase/L-asparaginase"/>
    <property type="match status" value="1"/>
</dbReference>
<dbReference type="InterPro" id="IPR000246">
    <property type="entry name" value="Peptidase_T2"/>
</dbReference>
<organism evidence="8 9">
    <name type="scientific">Nitratireductor aestuarii</name>
    <dbReference type="NCBI Taxonomy" id="1735103"/>
    <lineage>
        <taxon>Bacteria</taxon>
        <taxon>Pseudomonadati</taxon>
        <taxon>Pseudomonadota</taxon>
        <taxon>Alphaproteobacteria</taxon>
        <taxon>Hyphomicrobiales</taxon>
        <taxon>Phyllobacteriaceae</taxon>
        <taxon>Nitratireductor</taxon>
    </lineage>
</organism>
<dbReference type="InterPro" id="IPR029055">
    <property type="entry name" value="Ntn_hydrolases_N"/>
</dbReference>
<dbReference type="PANTHER" id="PTHR10188">
    <property type="entry name" value="L-ASPARAGINASE"/>
    <property type="match status" value="1"/>
</dbReference>
<evidence type="ECO:0000256" key="1">
    <source>
        <dbReference type="ARBA" id="ARBA00022670"/>
    </source>
</evidence>
<dbReference type="Pfam" id="PF01112">
    <property type="entry name" value="Asparaginase_2"/>
    <property type="match status" value="1"/>
</dbReference>
<keyword evidence="2" id="KW-0378">Hydrolase</keyword>
<comment type="caution">
    <text evidence="8">The sequence shown here is derived from an EMBL/GenBank/DDBJ whole genome shotgun (WGS) entry which is preliminary data.</text>
</comment>
<evidence type="ECO:0000256" key="7">
    <source>
        <dbReference type="PIRSR" id="PIRSR600246-3"/>
    </source>
</evidence>
<proteinExistence type="predicted"/>
<protein>
    <recommendedName>
        <fullName evidence="4">Isoaspartyl peptidase</fullName>
    </recommendedName>
</protein>
<accession>A0A916S1A6</accession>
<feature type="binding site" evidence="6">
    <location>
        <begin position="204"/>
        <end position="207"/>
    </location>
    <ligand>
        <name>substrate</name>
    </ligand>
</feature>
<gene>
    <name evidence="8" type="primary">asg</name>
    <name evidence="8" type="ORF">GCM10011385_37710</name>
</gene>
<keyword evidence="1" id="KW-0645">Protease</keyword>
<evidence type="ECO:0000256" key="2">
    <source>
        <dbReference type="ARBA" id="ARBA00022801"/>
    </source>
</evidence>
<reference evidence="8" key="2">
    <citation type="submission" date="2020-09" db="EMBL/GenBank/DDBJ databases">
        <authorList>
            <person name="Sun Q."/>
            <person name="Zhou Y."/>
        </authorList>
    </citation>
    <scope>NUCLEOTIDE SEQUENCE</scope>
    <source>
        <strain evidence="8">CGMCC 1.15320</strain>
    </source>
</reference>
<evidence type="ECO:0000256" key="5">
    <source>
        <dbReference type="PIRSR" id="PIRSR600246-1"/>
    </source>
</evidence>
<evidence type="ECO:0000256" key="6">
    <source>
        <dbReference type="PIRSR" id="PIRSR600246-2"/>
    </source>
</evidence>
<feature type="active site" description="Nucleophile" evidence="5">
    <location>
        <position position="176"/>
    </location>
</feature>
<dbReference type="AlphaFoldDB" id="A0A916S1A6"/>
<evidence type="ECO:0000256" key="4">
    <source>
        <dbReference type="ARBA" id="ARBA00069124"/>
    </source>
</evidence>
<evidence type="ECO:0000313" key="8">
    <source>
        <dbReference type="EMBL" id="GGA79941.1"/>
    </source>
</evidence>
<dbReference type="RefSeq" id="WP_188722665.1">
    <property type="nucleotide sequence ID" value="NZ_BMIF01000016.1"/>
</dbReference>
<sequence length="316" mass="32815">MTNFALAIHGGCGVMAKLDLTDEEWKAARRDLGRALEAGYAVLKAGGKAIDAVQAAVVVMEDSPHFNAGHGAAMNENGIHELDASIMDGTTLAAGAVCAAQHIRNPIKAARAVLEHNDAVLLAGAAADRFAEAKGLAVEEQSYFTTERRKQALASMKAHAEAGTLAAARESEKHGTVGAVALDQHGHLAAATSTGGYTNKPDGRVGDSPIIGAGTYARDGVCAVSGTGKGEFFIRHVVGHEIAARIAYLGEDVKAAATKVIMEDLKPHNIGAGLVAVGADGSVAAPYNTDGMFRGWVTNDGEFFVASHDEVFRYEP</sequence>
<keyword evidence="3" id="KW-0068">Autocatalytic cleavage</keyword>
<dbReference type="PANTHER" id="PTHR10188:SF6">
    <property type="entry name" value="N(4)-(BETA-N-ACETYLGLUCOSAMINYL)-L-ASPARAGINASE"/>
    <property type="match status" value="1"/>
</dbReference>
<dbReference type="EMBL" id="BMIF01000016">
    <property type="protein sequence ID" value="GGA79941.1"/>
    <property type="molecule type" value="Genomic_DNA"/>
</dbReference>
<feature type="binding site" evidence="6">
    <location>
        <begin position="227"/>
        <end position="230"/>
    </location>
    <ligand>
        <name>substrate</name>
    </ligand>
</feature>
<dbReference type="GO" id="GO:0008233">
    <property type="term" value="F:peptidase activity"/>
    <property type="evidence" value="ECO:0007669"/>
    <property type="project" value="UniProtKB-KW"/>
</dbReference>
<reference evidence="8" key="1">
    <citation type="journal article" date="2014" name="Int. J. Syst. Evol. Microbiol.">
        <title>Complete genome sequence of Corynebacterium casei LMG S-19264T (=DSM 44701T), isolated from a smear-ripened cheese.</title>
        <authorList>
            <consortium name="US DOE Joint Genome Institute (JGI-PGF)"/>
            <person name="Walter F."/>
            <person name="Albersmeier A."/>
            <person name="Kalinowski J."/>
            <person name="Ruckert C."/>
        </authorList>
    </citation>
    <scope>NUCLEOTIDE SEQUENCE</scope>
    <source>
        <strain evidence="8">CGMCC 1.15320</strain>
    </source>
</reference>
<keyword evidence="9" id="KW-1185">Reference proteome</keyword>